<dbReference type="SUPFAM" id="SSF51905">
    <property type="entry name" value="FAD/NAD(P)-binding domain"/>
    <property type="match status" value="1"/>
</dbReference>
<dbReference type="OrthoDB" id="417877at2759"/>
<dbReference type="Proteomes" id="UP000053820">
    <property type="component" value="Unassembled WGS sequence"/>
</dbReference>
<feature type="domain" description="FAD-binding" evidence="4">
    <location>
        <begin position="12"/>
        <end position="180"/>
    </location>
</feature>
<dbReference type="InterPro" id="IPR051104">
    <property type="entry name" value="FAD_monoxygenase"/>
</dbReference>
<organism evidence="5 6">
    <name type="scientific">Hydnomerulius pinastri MD-312</name>
    <dbReference type="NCBI Taxonomy" id="994086"/>
    <lineage>
        <taxon>Eukaryota</taxon>
        <taxon>Fungi</taxon>
        <taxon>Dikarya</taxon>
        <taxon>Basidiomycota</taxon>
        <taxon>Agaricomycotina</taxon>
        <taxon>Agaricomycetes</taxon>
        <taxon>Agaricomycetidae</taxon>
        <taxon>Boletales</taxon>
        <taxon>Boletales incertae sedis</taxon>
        <taxon>Leucogyrophana</taxon>
    </lineage>
</organism>
<dbReference type="InterPro" id="IPR002938">
    <property type="entry name" value="FAD-bd"/>
</dbReference>
<evidence type="ECO:0000259" key="4">
    <source>
        <dbReference type="Pfam" id="PF01494"/>
    </source>
</evidence>
<dbReference type="PRINTS" id="PR00420">
    <property type="entry name" value="RNGMNOXGNASE"/>
</dbReference>
<keyword evidence="3" id="KW-0560">Oxidoreductase</keyword>
<evidence type="ECO:0000256" key="1">
    <source>
        <dbReference type="ARBA" id="ARBA00022630"/>
    </source>
</evidence>
<dbReference type="GO" id="GO:0071949">
    <property type="term" value="F:FAD binding"/>
    <property type="evidence" value="ECO:0007669"/>
    <property type="project" value="InterPro"/>
</dbReference>
<dbReference type="EMBL" id="KN839850">
    <property type="protein sequence ID" value="KIJ63563.1"/>
    <property type="molecule type" value="Genomic_DNA"/>
</dbReference>
<dbReference type="InterPro" id="IPR036188">
    <property type="entry name" value="FAD/NAD-bd_sf"/>
</dbReference>
<keyword evidence="6" id="KW-1185">Reference proteome</keyword>
<gene>
    <name evidence="5" type="ORF">HYDPIDRAFT_155688</name>
</gene>
<accession>A0A0C9W838</accession>
<protein>
    <recommendedName>
        <fullName evidence="4">FAD-binding domain-containing protein</fullName>
    </recommendedName>
</protein>
<evidence type="ECO:0000313" key="5">
    <source>
        <dbReference type="EMBL" id="KIJ63563.1"/>
    </source>
</evidence>
<evidence type="ECO:0000256" key="3">
    <source>
        <dbReference type="ARBA" id="ARBA00023002"/>
    </source>
</evidence>
<dbReference type="GO" id="GO:0016491">
    <property type="term" value="F:oxidoreductase activity"/>
    <property type="evidence" value="ECO:0007669"/>
    <property type="project" value="UniProtKB-KW"/>
</dbReference>
<feature type="domain" description="FAD-binding" evidence="4">
    <location>
        <begin position="319"/>
        <end position="384"/>
    </location>
</feature>
<name>A0A0C9W838_9AGAM</name>
<feature type="non-terminal residue" evidence="5">
    <location>
        <position position="1"/>
    </location>
</feature>
<keyword evidence="1" id="KW-0285">Flavoprotein</keyword>
<keyword evidence="2" id="KW-0274">FAD</keyword>
<evidence type="ECO:0000313" key="6">
    <source>
        <dbReference type="Proteomes" id="UP000053820"/>
    </source>
</evidence>
<dbReference type="GO" id="GO:0044550">
    <property type="term" value="P:secondary metabolite biosynthetic process"/>
    <property type="evidence" value="ECO:0007669"/>
    <property type="project" value="TreeGrafter"/>
</dbReference>
<proteinExistence type="predicted"/>
<dbReference type="Gene3D" id="3.50.50.60">
    <property type="entry name" value="FAD/NAD(P)-binding domain"/>
    <property type="match status" value="1"/>
</dbReference>
<dbReference type="HOGENOM" id="CLU_009665_6_3_1"/>
<evidence type="ECO:0000256" key="2">
    <source>
        <dbReference type="ARBA" id="ARBA00022827"/>
    </source>
</evidence>
<dbReference type="PANTHER" id="PTHR46720:SF3">
    <property type="entry name" value="FAD-BINDING DOMAIN-CONTAINING PROTEIN-RELATED"/>
    <property type="match status" value="1"/>
</dbReference>
<sequence>MTESPSNPPKFRVAICGGGVGGLILATTIGKYDPSIPIDLYEAHDSITTTGAGITIWRRTHEIMTALGLFNDIKGTFTKPPESSHGPYMRRSDIPEGGYEWFHQLFRYGPSQMHRQDMVAIMEKHLPASCTVHFKKKLVSYIEPSSEALPITLTFADGATETTDVLLGADGIRSAVRRTMMELASETNDHDKTEDLKQYIDATWTGMLVYRGLFPAENLRKLDPENVSLREMVVRLGKGKSIVTYPVANGTMVNLAAFVADPNLTGTHYEGRWVSDATKDELVSSFENFEPGARALLQCCETPSKWALHVLKKLPLCVHGRVAIMGDASHAMTPRFGAGAGQAIEDAFVLGRLIAHPLTTLSRVPDALRIYQDIRLPHSTSVASKSLETGWITMFMHPEHYDGVRKQDDLDERGISAYERDGMEKMRQTMLKAWEWRERGGAVEEWRDAESRLKEK</sequence>
<dbReference type="SUPFAM" id="SSF54373">
    <property type="entry name" value="FAD-linked reductases, C-terminal domain"/>
    <property type="match status" value="1"/>
</dbReference>
<dbReference type="AlphaFoldDB" id="A0A0C9W838"/>
<dbReference type="PANTHER" id="PTHR46720">
    <property type="entry name" value="HYDROXYLASE, PUTATIVE (AFU_ORTHOLOGUE AFUA_3G01460)-RELATED"/>
    <property type="match status" value="1"/>
</dbReference>
<dbReference type="Pfam" id="PF01494">
    <property type="entry name" value="FAD_binding_3"/>
    <property type="match status" value="2"/>
</dbReference>
<reference evidence="5 6" key="1">
    <citation type="submission" date="2014-04" db="EMBL/GenBank/DDBJ databases">
        <title>Evolutionary Origins and Diversification of the Mycorrhizal Mutualists.</title>
        <authorList>
            <consortium name="DOE Joint Genome Institute"/>
            <consortium name="Mycorrhizal Genomics Consortium"/>
            <person name="Kohler A."/>
            <person name="Kuo A."/>
            <person name="Nagy L.G."/>
            <person name="Floudas D."/>
            <person name="Copeland A."/>
            <person name="Barry K.W."/>
            <person name="Cichocki N."/>
            <person name="Veneault-Fourrey C."/>
            <person name="LaButti K."/>
            <person name="Lindquist E.A."/>
            <person name="Lipzen A."/>
            <person name="Lundell T."/>
            <person name="Morin E."/>
            <person name="Murat C."/>
            <person name="Riley R."/>
            <person name="Ohm R."/>
            <person name="Sun H."/>
            <person name="Tunlid A."/>
            <person name="Henrissat B."/>
            <person name="Grigoriev I.V."/>
            <person name="Hibbett D.S."/>
            <person name="Martin F."/>
        </authorList>
    </citation>
    <scope>NUCLEOTIDE SEQUENCE [LARGE SCALE GENOMIC DNA]</scope>
    <source>
        <strain evidence="5 6">MD-312</strain>
    </source>
</reference>